<dbReference type="PROSITE" id="PS50137">
    <property type="entry name" value="DS_RBD"/>
    <property type="match status" value="2"/>
</dbReference>
<evidence type="ECO:0000259" key="3">
    <source>
        <dbReference type="PROSITE" id="PS50137"/>
    </source>
</evidence>
<dbReference type="GO" id="GO:0003725">
    <property type="term" value="F:double-stranded RNA binding"/>
    <property type="evidence" value="ECO:0000318"/>
    <property type="project" value="GO_Central"/>
</dbReference>
<dbReference type="SMART" id="SM00358">
    <property type="entry name" value="DSRM"/>
    <property type="match status" value="2"/>
</dbReference>
<protein>
    <recommendedName>
        <fullName evidence="3">DRBM domain-containing protein</fullName>
    </recommendedName>
</protein>
<dbReference type="FunFam" id="3.30.160.20:FF:000007">
    <property type="entry name" value="Double-stranded RNA-binding protein Staufen homolog 1"/>
    <property type="match status" value="1"/>
</dbReference>
<dbReference type="STRING" id="6669.E9FYS6"/>
<dbReference type="GO" id="GO:0070578">
    <property type="term" value="C:RISC-loading complex"/>
    <property type="evidence" value="ECO:0000318"/>
    <property type="project" value="GO_Central"/>
</dbReference>
<evidence type="ECO:0000313" key="5">
    <source>
        <dbReference type="Proteomes" id="UP000000305"/>
    </source>
</evidence>
<feature type="domain" description="DRBM" evidence="3">
    <location>
        <begin position="16"/>
        <end position="86"/>
    </location>
</feature>
<dbReference type="GO" id="GO:0035197">
    <property type="term" value="F:siRNA binding"/>
    <property type="evidence" value="ECO:0000318"/>
    <property type="project" value="GO_Central"/>
</dbReference>
<dbReference type="KEGG" id="dpx:DAPPUDRAFT_221551"/>
<dbReference type="Pfam" id="PF00035">
    <property type="entry name" value="dsrm"/>
    <property type="match status" value="2"/>
</dbReference>
<reference evidence="4 5" key="1">
    <citation type="journal article" date="2011" name="Science">
        <title>The ecoresponsive genome of Daphnia pulex.</title>
        <authorList>
            <person name="Colbourne J.K."/>
            <person name="Pfrender M.E."/>
            <person name="Gilbert D."/>
            <person name="Thomas W.K."/>
            <person name="Tucker A."/>
            <person name="Oakley T.H."/>
            <person name="Tokishita S."/>
            <person name="Aerts A."/>
            <person name="Arnold G.J."/>
            <person name="Basu M.K."/>
            <person name="Bauer D.J."/>
            <person name="Caceres C.E."/>
            <person name="Carmel L."/>
            <person name="Casola C."/>
            <person name="Choi J.H."/>
            <person name="Detter J.C."/>
            <person name="Dong Q."/>
            <person name="Dusheyko S."/>
            <person name="Eads B.D."/>
            <person name="Frohlich T."/>
            <person name="Geiler-Samerotte K.A."/>
            <person name="Gerlach D."/>
            <person name="Hatcher P."/>
            <person name="Jogdeo S."/>
            <person name="Krijgsveld J."/>
            <person name="Kriventseva E.V."/>
            <person name="Kultz D."/>
            <person name="Laforsch C."/>
            <person name="Lindquist E."/>
            <person name="Lopez J."/>
            <person name="Manak J.R."/>
            <person name="Muller J."/>
            <person name="Pangilinan J."/>
            <person name="Patwardhan R.P."/>
            <person name="Pitluck S."/>
            <person name="Pritham E.J."/>
            <person name="Rechtsteiner A."/>
            <person name="Rho M."/>
            <person name="Rogozin I.B."/>
            <person name="Sakarya O."/>
            <person name="Salamov A."/>
            <person name="Schaack S."/>
            <person name="Shapiro H."/>
            <person name="Shiga Y."/>
            <person name="Skalitzky C."/>
            <person name="Smith Z."/>
            <person name="Souvorov A."/>
            <person name="Sung W."/>
            <person name="Tang Z."/>
            <person name="Tsuchiya D."/>
            <person name="Tu H."/>
            <person name="Vos H."/>
            <person name="Wang M."/>
            <person name="Wolf Y.I."/>
            <person name="Yamagata H."/>
            <person name="Yamada T."/>
            <person name="Ye Y."/>
            <person name="Shaw J.R."/>
            <person name="Andrews J."/>
            <person name="Crease T.J."/>
            <person name="Tang H."/>
            <person name="Lucas S.M."/>
            <person name="Robertson H.M."/>
            <person name="Bork P."/>
            <person name="Koonin E.V."/>
            <person name="Zdobnov E.M."/>
            <person name="Grigoriev I.V."/>
            <person name="Lynch M."/>
            <person name="Boore J.L."/>
        </authorList>
    </citation>
    <scope>NUCLEOTIDE SEQUENCE [LARGE SCALE GENOMIC DNA]</scope>
</reference>
<evidence type="ECO:0000256" key="1">
    <source>
        <dbReference type="ARBA" id="ARBA00022884"/>
    </source>
</evidence>
<dbReference type="GO" id="GO:0030422">
    <property type="term" value="P:siRNA processing"/>
    <property type="evidence" value="ECO:0000318"/>
    <property type="project" value="GO_Central"/>
</dbReference>
<dbReference type="InterPro" id="IPR014720">
    <property type="entry name" value="dsRBD_dom"/>
</dbReference>
<evidence type="ECO:0000313" key="4">
    <source>
        <dbReference type="EMBL" id="EFX87588.1"/>
    </source>
</evidence>
<proteinExistence type="predicted"/>
<dbReference type="PANTHER" id="PTHR46205:SF3">
    <property type="entry name" value="LOQUACIOUS, ISOFORM B"/>
    <property type="match status" value="1"/>
</dbReference>
<dbReference type="PANTHER" id="PTHR46205">
    <property type="entry name" value="LOQUACIOUS, ISOFORM B"/>
    <property type="match status" value="1"/>
</dbReference>
<name>E9FYS6_DAPPU</name>
<organism evidence="4 5">
    <name type="scientific">Daphnia pulex</name>
    <name type="common">Water flea</name>
    <dbReference type="NCBI Taxonomy" id="6669"/>
    <lineage>
        <taxon>Eukaryota</taxon>
        <taxon>Metazoa</taxon>
        <taxon>Ecdysozoa</taxon>
        <taxon>Arthropoda</taxon>
        <taxon>Crustacea</taxon>
        <taxon>Branchiopoda</taxon>
        <taxon>Diplostraca</taxon>
        <taxon>Cladocera</taxon>
        <taxon>Anomopoda</taxon>
        <taxon>Daphniidae</taxon>
        <taxon>Daphnia</taxon>
    </lineage>
</organism>
<dbReference type="InterPro" id="IPR051247">
    <property type="entry name" value="RLC_Component"/>
</dbReference>
<dbReference type="SUPFAM" id="SSF54768">
    <property type="entry name" value="dsRNA-binding domain-like"/>
    <property type="match status" value="2"/>
</dbReference>
<dbReference type="GO" id="GO:0070920">
    <property type="term" value="P:regulation of regulatory ncRNA processing"/>
    <property type="evidence" value="ECO:0000318"/>
    <property type="project" value="GO_Central"/>
</dbReference>
<dbReference type="HOGENOM" id="CLU_1367474_0_0_1"/>
<dbReference type="CDD" id="cd10845">
    <property type="entry name" value="DSRM_RNAse_III_family"/>
    <property type="match status" value="1"/>
</dbReference>
<feature type="domain" description="DRBM" evidence="3">
    <location>
        <begin position="129"/>
        <end position="197"/>
    </location>
</feature>
<dbReference type="eggNOG" id="KOG3732">
    <property type="taxonomic scope" value="Eukaryota"/>
</dbReference>
<dbReference type="InParanoid" id="E9FYS6"/>
<accession>E9FYS6</accession>
<sequence length="200" mass="22141">MAEVSLGEPSAAQEKTFVSVFHELCTKFDFGVAMYNLVAEQGEPHSRTFLMNLTVDMLGISVEGIGLTKMQAKHDAAYKMMFQIRETYRAGGTLNSVPRVKLVSCCEWLEKCGTLKEDIPKPPTEPTLNPAGVLTEWCLTRLSNLPDYRVVRTSGPSHSKTYFMTCKLGDRVTEGEGKSKKAAKNVAAGKMLQILEDEEL</sequence>
<dbReference type="OrthoDB" id="5961559at2759"/>
<keyword evidence="5" id="KW-1185">Reference proteome</keyword>
<dbReference type="GO" id="GO:0005634">
    <property type="term" value="C:nucleus"/>
    <property type="evidence" value="ECO:0000318"/>
    <property type="project" value="GO_Central"/>
</dbReference>
<dbReference type="GO" id="GO:0005737">
    <property type="term" value="C:cytoplasm"/>
    <property type="evidence" value="ECO:0000318"/>
    <property type="project" value="GO_Central"/>
</dbReference>
<gene>
    <name evidence="4" type="ORF">DAPPUDRAFT_221551</name>
</gene>
<dbReference type="Gene3D" id="3.30.160.20">
    <property type="match status" value="2"/>
</dbReference>
<dbReference type="AlphaFoldDB" id="E9FYS6"/>
<dbReference type="EMBL" id="GL732527">
    <property type="protein sequence ID" value="EFX87588.1"/>
    <property type="molecule type" value="Genomic_DNA"/>
</dbReference>
<keyword evidence="1 2" id="KW-0694">RNA-binding</keyword>
<dbReference type="Proteomes" id="UP000000305">
    <property type="component" value="Unassembled WGS sequence"/>
</dbReference>
<dbReference type="GO" id="GO:0016442">
    <property type="term" value="C:RISC complex"/>
    <property type="evidence" value="ECO:0000318"/>
    <property type="project" value="GO_Central"/>
</dbReference>
<evidence type="ECO:0000256" key="2">
    <source>
        <dbReference type="PROSITE-ProRule" id="PRU00266"/>
    </source>
</evidence>